<keyword evidence="7" id="KW-1185">Reference proteome</keyword>
<evidence type="ECO:0000256" key="3">
    <source>
        <dbReference type="ARBA" id="ARBA00022777"/>
    </source>
</evidence>
<accession>A0AAD1UHT7</accession>
<dbReference type="Pfam" id="PF19279">
    <property type="entry name" value="YegS_C"/>
    <property type="match status" value="1"/>
</dbReference>
<dbReference type="PROSITE" id="PS50146">
    <property type="entry name" value="DAGK"/>
    <property type="match status" value="1"/>
</dbReference>
<comment type="caution">
    <text evidence="6">The sequence shown here is derived from an EMBL/GenBank/DDBJ whole genome shotgun (WGS) entry which is preliminary data.</text>
</comment>
<dbReference type="InterPro" id="IPR045540">
    <property type="entry name" value="YegS/DAGK_C"/>
</dbReference>
<dbReference type="SUPFAM" id="SSF111331">
    <property type="entry name" value="NAD kinase/diacylglycerol kinase-like"/>
    <property type="match status" value="1"/>
</dbReference>
<dbReference type="GO" id="GO:0005524">
    <property type="term" value="F:ATP binding"/>
    <property type="evidence" value="ECO:0007669"/>
    <property type="project" value="UniProtKB-KW"/>
</dbReference>
<keyword evidence="1" id="KW-0808">Transferase</keyword>
<dbReference type="InterPro" id="IPR050187">
    <property type="entry name" value="Lipid_Phosphate_FormReg"/>
</dbReference>
<evidence type="ECO:0000313" key="6">
    <source>
        <dbReference type="EMBL" id="CAI2367115.1"/>
    </source>
</evidence>
<feature type="domain" description="DAGKc" evidence="5">
    <location>
        <begin position="125"/>
        <end position="264"/>
    </location>
</feature>
<dbReference type="GO" id="GO:0001727">
    <property type="term" value="F:lipid kinase activity"/>
    <property type="evidence" value="ECO:0007669"/>
    <property type="project" value="TreeGrafter"/>
</dbReference>
<keyword evidence="4" id="KW-0067">ATP-binding</keyword>
<dbReference type="GO" id="GO:0006665">
    <property type="term" value="P:sphingolipid metabolic process"/>
    <property type="evidence" value="ECO:0007669"/>
    <property type="project" value="TreeGrafter"/>
</dbReference>
<dbReference type="PANTHER" id="PTHR12358:SF54">
    <property type="entry name" value="SPHINGOSINE KINASE RELATED PROTEIN"/>
    <property type="match status" value="1"/>
</dbReference>
<dbReference type="PANTHER" id="PTHR12358">
    <property type="entry name" value="SPHINGOSINE KINASE"/>
    <property type="match status" value="1"/>
</dbReference>
<evidence type="ECO:0000259" key="5">
    <source>
        <dbReference type="PROSITE" id="PS50146"/>
    </source>
</evidence>
<gene>
    <name evidence="6" type="ORF">ECRASSUSDP1_LOCUS8392</name>
</gene>
<dbReference type="InterPro" id="IPR017438">
    <property type="entry name" value="ATP-NAD_kinase_N"/>
</dbReference>
<dbReference type="EMBL" id="CAMPGE010008210">
    <property type="protein sequence ID" value="CAI2367115.1"/>
    <property type="molecule type" value="Genomic_DNA"/>
</dbReference>
<evidence type="ECO:0000256" key="2">
    <source>
        <dbReference type="ARBA" id="ARBA00022741"/>
    </source>
</evidence>
<protein>
    <recommendedName>
        <fullName evidence="5">DAGKc domain-containing protein</fullName>
    </recommendedName>
</protein>
<dbReference type="InterPro" id="IPR016064">
    <property type="entry name" value="NAD/diacylglycerol_kinase_sf"/>
</dbReference>
<dbReference type="Gene3D" id="3.40.50.10330">
    <property type="entry name" value="Probable inorganic polyphosphate/atp-NAD kinase, domain 1"/>
    <property type="match status" value="1"/>
</dbReference>
<dbReference type="Pfam" id="PF00781">
    <property type="entry name" value="DAGK_cat"/>
    <property type="match status" value="1"/>
</dbReference>
<evidence type="ECO:0000313" key="7">
    <source>
        <dbReference type="Proteomes" id="UP001295684"/>
    </source>
</evidence>
<keyword evidence="2" id="KW-0547">Nucleotide-binding</keyword>
<proteinExistence type="predicted"/>
<evidence type="ECO:0000256" key="4">
    <source>
        <dbReference type="ARBA" id="ARBA00022840"/>
    </source>
</evidence>
<sequence length="485" mass="55517">MGSSNSILVSKDHLEERFFCNVKIDDSHGPDYSLIQLHESILFVNQKEVEMKKKLEDNVKVKDYLAIKHDAIFCLKPADEMPHTLVIGYTDEKKVLKKQLFFNEKSDYDRFLAHYSKVCRSRVPCDSRSIAILVNPISGKGKSIEYFEKYLRPMLEMCGIQYTCRCTSSETYIDEWVSALDLLETPYTDFVMIGGDGILSQFMNAVIKREDHMDIFKIPIGIIPGGSTNATACDLSGKNPIMACVNIVRGYTIEADMLKCTLKNQKKTMLTATVTWGSFANIVHNAERWRKCFGSCRYNVCGFREIFLKCKFKSYNADVMFKSKKTDEISTQVGENSSLEEKESDQPFVALKNNKFTFFSIVSHECRSSNDESILAPFARYSDKKLNFISVAANNRFELVKVMTKMIKGKHCNQKAVQTKKAMECIIKPSSDSYFNIDGEIYPNDEAHVKILPKFLNLMGKLHERDGYQRTLTEKIENETTREII</sequence>
<dbReference type="AlphaFoldDB" id="A0AAD1UHT7"/>
<dbReference type="Gene3D" id="2.60.200.40">
    <property type="match status" value="1"/>
</dbReference>
<name>A0AAD1UHT7_EUPCR</name>
<dbReference type="Proteomes" id="UP001295684">
    <property type="component" value="Unassembled WGS sequence"/>
</dbReference>
<dbReference type="GO" id="GO:0016020">
    <property type="term" value="C:membrane"/>
    <property type="evidence" value="ECO:0007669"/>
    <property type="project" value="GOC"/>
</dbReference>
<dbReference type="InterPro" id="IPR001206">
    <property type="entry name" value="Diacylglycerol_kinase_cat_dom"/>
</dbReference>
<reference evidence="6" key="1">
    <citation type="submission" date="2023-07" db="EMBL/GenBank/DDBJ databases">
        <authorList>
            <consortium name="AG Swart"/>
            <person name="Singh M."/>
            <person name="Singh A."/>
            <person name="Seah K."/>
            <person name="Emmerich C."/>
        </authorList>
    </citation>
    <scope>NUCLEOTIDE SEQUENCE</scope>
    <source>
        <strain evidence="6">DP1</strain>
    </source>
</reference>
<evidence type="ECO:0000256" key="1">
    <source>
        <dbReference type="ARBA" id="ARBA00022679"/>
    </source>
</evidence>
<organism evidence="6 7">
    <name type="scientific">Euplotes crassus</name>
    <dbReference type="NCBI Taxonomy" id="5936"/>
    <lineage>
        <taxon>Eukaryota</taxon>
        <taxon>Sar</taxon>
        <taxon>Alveolata</taxon>
        <taxon>Ciliophora</taxon>
        <taxon>Intramacronucleata</taxon>
        <taxon>Spirotrichea</taxon>
        <taxon>Hypotrichia</taxon>
        <taxon>Euplotida</taxon>
        <taxon>Euplotidae</taxon>
        <taxon>Moneuplotes</taxon>
    </lineage>
</organism>
<keyword evidence="3" id="KW-0418">Kinase</keyword>